<dbReference type="AlphaFoldDB" id="A0A2S5D385"/>
<accession>A0A2S5D385</accession>
<dbReference type="Proteomes" id="UP000237319">
    <property type="component" value="Unassembled WGS sequence"/>
</dbReference>
<evidence type="ECO:0000313" key="1">
    <source>
        <dbReference type="EMBL" id="POZ57520.1"/>
    </source>
</evidence>
<comment type="caution">
    <text evidence="1">The sequence shown here is derived from an EMBL/GenBank/DDBJ whole genome shotgun (WGS) entry which is preliminary data.</text>
</comment>
<evidence type="ECO:0000313" key="2">
    <source>
        <dbReference type="Proteomes" id="UP000237319"/>
    </source>
</evidence>
<protein>
    <submittedName>
        <fullName evidence="1">Uncharacterized protein</fullName>
    </submittedName>
</protein>
<dbReference type="EMBL" id="PGLV01000001">
    <property type="protein sequence ID" value="POZ57520.1"/>
    <property type="molecule type" value="Genomic_DNA"/>
</dbReference>
<name>A0A2S5D385_LYSSH</name>
<organism evidence="1 2">
    <name type="scientific">Lysinibacillus sphaericus</name>
    <name type="common">Bacillus sphaericus</name>
    <dbReference type="NCBI Taxonomy" id="1421"/>
    <lineage>
        <taxon>Bacteria</taxon>
        <taxon>Bacillati</taxon>
        <taxon>Bacillota</taxon>
        <taxon>Bacilli</taxon>
        <taxon>Bacillales</taxon>
        <taxon>Bacillaceae</taxon>
        <taxon>Lysinibacillus</taxon>
    </lineage>
</organism>
<gene>
    <name evidence="1" type="ORF">LYSIN_02304</name>
</gene>
<keyword evidence="2" id="KW-1185">Reference proteome</keyword>
<reference evidence="1 2" key="1">
    <citation type="submission" date="2017-11" db="EMBL/GenBank/DDBJ databases">
        <title>Genome sequence of Lysinibacillus sphaericus, a lignin-degrading bacteria isolated from municipal solid waste soil.</title>
        <authorList>
            <person name="Persinoti G.F."/>
            <person name="Paixao D.A."/>
            <person name="Bugg T.D."/>
            <person name="Squina F.M."/>
        </authorList>
    </citation>
    <scope>NUCLEOTIDE SEQUENCE [LARGE SCALE GENOMIC DNA]</scope>
    <source>
        <strain evidence="1 2">A1</strain>
    </source>
</reference>
<sequence length="108" mass="13418">MIGTNEITYLEKTLNQLTIANEKLSTDIHHQDYRFKDLQKYMVEYKSELDKFEMYNYQQPLRMIDKRGFAHVTEREHIRKLNTSILLHQFYSIYTIELWTRYFKWPFK</sequence>
<proteinExistence type="predicted"/>
<dbReference type="RefSeq" id="WP_103977251.1">
    <property type="nucleotide sequence ID" value="NZ_PGLV01000001.1"/>
</dbReference>